<dbReference type="EMBL" id="BNCQ01000020">
    <property type="protein sequence ID" value="GIM06131.1"/>
    <property type="molecule type" value="Genomic_DNA"/>
</dbReference>
<organism evidence="1 2">
    <name type="scientific">Volvox reticuliferus</name>
    <dbReference type="NCBI Taxonomy" id="1737510"/>
    <lineage>
        <taxon>Eukaryota</taxon>
        <taxon>Viridiplantae</taxon>
        <taxon>Chlorophyta</taxon>
        <taxon>core chlorophytes</taxon>
        <taxon>Chlorophyceae</taxon>
        <taxon>CS clade</taxon>
        <taxon>Chlamydomonadales</taxon>
        <taxon>Volvocaceae</taxon>
        <taxon>Volvox</taxon>
    </lineage>
</organism>
<reference evidence="1" key="1">
    <citation type="journal article" date="2021" name="Proc. Natl. Acad. Sci. U.S.A.">
        <title>Three genomes in the algal genus Volvox reveal the fate of a haploid sex-determining region after a transition to homothallism.</title>
        <authorList>
            <person name="Yamamoto K."/>
            <person name="Hamaji T."/>
            <person name="Kawai-Toyooka H."/>
            <person name="Matsuzaki R."/>
            <person name="Takahashi F."/>
            <person name="Nishimura Y."/>
            <person name="Kawachi M."/>
            <person name="Noguchi H."/>
            <person name="Minakuchi Y."/>
            <person name="Umen J.G."/>
            <person name="Toyoda A."/>
            <person name="Nozaki H."/>
        </authorList>
    </citation>
    <scope>NUCLEOTIDE SEQUENCE</scope>
    <source>
        <strain evidence="1">NIES-3785</strain>
    </source>
</reference>
<dbReference type="Proteomes" id="UP000722791">
    <property type="component" value="Unassembled WGS sequence"/>
</dbReference>
<accession>A0A8J4GFL0</accession>
<evidence type="ECO:0000313" key="2">
    <source>
        <dbReference type="Proteomes" id="UP000722791"/>
    </source>
</evidence>
<evidence type="ECO:0000313" key="1">
    <source>
        <dbReference type="EMBL" id="GIM06131.1"/>
    </source>
</evidence>
<dbReference type="AlphaFoldDB" id="A0A8J4GFL0"/>
<comment type="caution">
    <text evidence="1">The sequence shown here is derived from an EMBL/GenBank/DDBJ whole genome shotgun (WGS) entry which is preliminary data.</text>
</comment>
<sequence length="107" mass="12041">MMRSRSWQSTSPTAHQDTKPTLLLPLLIPAAAFPSMRPSPPPVVSLMVWPPPVSVWDNLKAQPPILLPLPDYHHPACAKMPQLHTFHFTFPSSLPDVLHITLPRLMR</sequence>
<proteinExistence type="predicted"/>
<name>A0A8J4GFL0_9CHLO</name>
<gene>
    <name evidence="1" type="ORF">Vretimale_10524</name>
</gene>
<protein>
    <submittedName>
        <fullName evidence="1">Uncharacterized protein</fullName>
    </submittedName>
</protein>